<keyword evidence="2" id="KW-1185">Reference proteome</keyword>
<dbReference type="PANTHER" id="PTHR21192:SF2">
    <property type="entry name" value="NADH DEHYDROGENASE [UBIQUINONE] 1 ALPHA SUBCOMPLEX ASSEMBLY FACTOR 3"/>
    <property type="match status" value="1"/>
</dbReference>
<reference evidence="2" key="1">
    <citation type="submission" date="2017-11" db="EMBL/GenBank/DDBJ databases">
        <authorList>
            <person name="Chan K.G."/>
            <person name="Lee L.S."/>
        </authorList>
    </citation>
    <scope>NUCLEOTIDE SEQUENCE [LARGE SCALE GENOMIC DNA]</scope>
    <source>
        <strain evidence="2">DSM 100970</strain>
    </source>
</reference>
<organism evidence="1 2">
    <name type="scientific">Aquella oligotrophica</name>
    <dbReference type="NCBI Taxonomy" id="2067065"/>
    <lineage>
        <taxon>Bacteria</taxon>
        <taxon>Pseudomonadati</taxon>
        <taxon>Pseudomonadota</taxon>
        <taxon>Betaproteobacteria</taxon>
        <taxon>Neisseriales</taxon>
        <taxon>Neisseriaceae</taxon>
        <taxon>Aquella</taxon>
    </lineage>
</organism>
<name>A0A2I7N4X0_9NEIS</name>
<gene>
    <name evidence="1" type="ORF">CUN60_04150</name>
</gene>
<dbReference type="KEGG" id="nba:CUN60_04150"/>
<dbReference type="Pfam" id="PF04430">
    <property type="entry name" value="DUF498"/>
    <property type="match status" value="1"/>
</dbReference>
<dbReference type="Gene3D" id="3.40.1230.10">
    <property type="entry name" value="MTH938-like"/>
    <property type="match status" value="1"/>
</dbReference>
<evidence type="ECO:0000313" key="2">
    <source>
        <dbReference type="Proteomes" id="UP000236655"/>
    </source>
</evidence>
<dbReference type="OrthoDB" id="9800373at2"/>
<dbReference type="PANTHER" id="PTHR21192">
    <property type="entry name" value="NUCLEAR PROTEIN E3-3"/>
    <property type="match status" value="1"/>
</dbReference>
<evidence type="ECO:0000313" key="1">
    <source>
        <dbReference type="EMBL" id="AUR51513.1"/>
    </source>
</evidence>
<dbReference type="AlphaFoldDB" id="A0A2I7N4X0"/>
<accession>A0A2I7N4X0</accession>
<dbReference type="SUPFAM" id="SSF64076">
    <property type="entry name" value="MTH938-like"/>
    <property type="match status" value="1"/>
</dbReference>
<sequence length="120" mass="13387">MQVNLHSNEGNQFTNYSTNSVTINQVEYSTNLLVTPNAIKPVSISFISELTDTLLDEILSHKPDIIIFGTGSSIKYPERNILIKLQQLRIGFEVMPVAALCRTFNYLIGEGRNVVGVVLF</sequence>
<dbReference type="InterPro" id="IPR036748">
    <property type="entry name" value="MTH938-like_sf"/>
</dbReference>
<dbReference type="Proteomes" id="UP000236655">
    <property type="component" value="Chromosome"/>
</dbReference>
<dbReference type="InterPro" id="IPR007523">
    <property type="entry name" value="NDUFAF3/AAMDC"/>
</dbReference>
<dbReference type="EMBL" id="CP024847">
    <property type="protein sequence ID" value="AUR51513.1"/>
    <property type="molecule type" value="Genomic_DNA"/>
</dbReference>
<dbReference type="RefSeq" id="WP_102950812.1">
    <property type="nucleotide sequence ID" value="NZ_CP024847.1"/>
</dbReference>
<proteinExistence type="predicted"/>
<protein>
    <submittedName>
        <fullName evidence="1">Uncharacterized protein</fullName>
    </submittedName>
</protein>